<dbReference type="Proteomes" id="UP000077315">
    <property type="component" value="Unassembled WGS sequence"/>
</dbReference>
<feature type="transmembrane region" description="Helical" evidence="1">
    <location>
        <begin position="100"/>
        <end position="117"/>
    </location>
</feature>
<keyword evidence="1" id="KW-1133">Transmembrane helix</keyword>
<accession>A0A167NTX2</accession>
<evidence type="ECO:0000313" key="3">
    <source>
        <dbReference type="Proteomes" id="UP000077315"/>
    </source>
</evidence>
<feature type="transmembrane region" description="Helical" evidence="1">
    <location>
        <begin position="75"/>
        <end position="94"/>
    </location>
</feature>
<sequence length="137" mass="16327">MLFETINFKISTHVCIFPTLFPFKVRPTMIHMLEPHQSLELELTTRHVGICAPNYDPHVGATPVIRTGAYNKTRWLPDITFLIVSIISFLLHMYRLLLQPRYWLTLVWPTYGFYCYIHYGKKWRFFAFVTMFSAYNN</sequence>
<evidence type="ECO:0000313" key="2">
    <source>
        <dbReference type="EMBL" id="OAD76596.1"/>
    </source>
</evidence>
<dbReference type="GeneID" id="29001986"/>
<keyword evidence="1" id="KW-0472">Membrane</keyword>
<protein>
    <submittedName>
        <fullName evidence="2">Uncharacterized protein</fullName>
    </submittedName>
</protein>
<dbReference type="InParanoid" id="A0A167NTX2"/>
<keyword evidence="3" id="KW-1185">Reference proteome</keyword>
<gene>
    <name evidence="2" type="ORF">PHYBLDRAFT_63195</name>
</gene>
<dbReference type="VEuPathDB" id="FungiDB:PHYBLDRAFT_63195"/>
<dbReference type="EMBL" id="KV440975">
    <property type="protein sequence ID" value="OAD76596.1"/>
    <property type="molecule type" value="Genomic_DNA"/>
</dbReference>
<name>A0A167NTX2_PHYB8</name>
<dbReference type="RefSeq" id="XP_018294636.1">
    <property type="nucleotide sequence ID" value="XM_018441080.1"/>
</dbReference>
<dbReference type="AlphaFoldDB" id="A0A167NTX2"/>
<reference evidence="3" key="1">
    <citation type="submission" date="2015-06" db="EMBL/GenBank/DDBJ databases">
        <title>Expansion of signal transduction pathways in fungi by whole-genome duplication.</title>
        <authorList>
            <consortium name="DOE Joint Genome Institute"/>
            <person name="Corrochano L.M."/>
            <person name="Kuo A."/>
            <person name="Marcet-Houben M."/>
            <person name="Polaino S."/>
            <person name="Salamov A."/>
            <person name="Villalobos J.M."/>
            <person name="Alvarez M.I."/>
            <person name="Avalos J."/>
            <person name="Benito E.P."/>
            <person name="Benoit I."/>
            <person name="Burger G."/>
            <person name="Camino L.P."/>
            <person name="Canovas D."/>
            <person name="Cerda-Olmedo E."/>
            <person name="Cheng J.-F."/>
            <person name="Dominguez A."/>
            <person name="Elias M."/>
            <person name="Eslava A.P."/>
            <person name="Glaser F."/>
            <person name="Grimwood J."/>
            <person name="Gutierrez G."/>
            <person name="Heitman J."/>
            <person name="Henrissat B."/>
            <person name="Iturriaga E.A."/>
            <person name="Lang B.F."/>
            <person name="Lavin J.L."/>
            <person name="Lee S."/>
            <person name="Li W."/>
            <person name="Lindquist E."/>
            <person name="Lopez-Garcia S."/>
            <person name="Luque E.M."/>
            <person name="Marcos A.T."/>
            <person name="Martin J."/>
            <person name="McCluskey K."/>
            <person name="Medina H.R."/>
            <person name="Miralles-Duran A."/>
            <person name="Miyazaki A."/>
            <person name="Munoz-Torres E."/>
            <person name="Oguiza J.A."/>
            <person name="Ohm R."/>
            <person name="Olmedo M."/>
            <person name="Orejas M."/>
            <person name="Ortiz-Castellanos L."/>
            <person name="Pisabarro A.G."/>
            <person name="Rodriguez-Romero J."/>
            <person name="Ruiz-Herrera J."/>
            <person name="Ruiz-Vazquez R."/>
            <person name="Sanz C."/>
            <person name="Schackwitz W."/>
            <person name="Schmutz J."/>
            <person name="Shahriari M."/>
            <person name="Shelest E."/>
            <person name="Silva-Franco F."/>
            <person name="Soanes D."/>
            <person name="Syed K."/>
            <person name="Tagua V.G."/>
            <person name="Talbot N.J."/>
            <person name="Thon M."/>
            <person name="De vries R.P."/>
            <person name="Wiebenga A."/>
            <person name="Yadav J.S."/>
            <person name="Braun E.L."/>
            <person name="Baker S."/>
            <person name="Garre V."/>
            <person name="Horwitz B."/>
            <person name="Torres-Martinez S."/>
            <person name="Idnurm A."/>
            <person name="Herrera-Estrella A."/>
            <person name="Gabaldon T."/>
            <person name="Grigoriev I.V."/>
        </authorList>
    </citation>
    <scope>NUCLEOTIDE SEQUENCE [LARGE SCALE GENOMIC DNA]</scope>
    <source>
        <strain evidence="3">NRRL 1555(-)</strain>
    </source>
</reference>
<organism evidence="2 3">
    <name type="scientific">Phycomyces blakesleeanus (strain ATCC 8743b / DSM 1359 / FGSC 10004 / NBRC 33097 / NRRL 1555)</name>
    <dbReference type="NCBI Taxonomy" id="763407"/>
    <lineage>
        <taxon>Eukaryota</taxon>
        <taxon>Fungi</taxon>
        <taxon>Fungi incertae sedis</taxon>
        <taxon>Mucoromycota</taxon>
        <taxon>Mucoromycotina</taxon>
        <taxon>Mucoromycetes</taxon>
        <taxon>Mucorales</taxon>
        <taxon>Phycomycetaceae</taxon>
        <taxon>Phycomyces</taxon>
    </lineage>
</organism>
<evidence type="ECO:0000256" key="1">
    <source>
        <dbReference type="SAM" id="Phobius"/>
    </source>
</evidence>
<keyword evidence="1" id="KW-0812">Transmembrane</keyword>
<proteinExistence type="predicted"/>